<feature type="region of interest" description="Disordered" evidence="1">
    <location>
        <begin position="1"/>
        <end position="20"/>
    </location>
</feature>
<protein>
    <submittedName>
        <fullName evidence="2">Uncharacterized protein</fullName>
    </submittedName>
</protein>
<gene>
    <name evidence="2" type="ORF">SLEP1_g32707</name>
</gene>
<name>A0AAV5KE69_9ROSI</name>
<dbReference type="AlphaFoldDB" id="A0AAV5KE69"/>
<evidence type="ECO:0000256" key="1">
    <source>
        <dbReference type="SAM" id="MobiDB-lite"/>
    </source>
</evidence>
<reference evidence="2 3" key="1">
    <citation type="journal article" date="2021" name="Commun. Biol.">
        <title>The genome of Shorea leprosula (Dipterocarpaceae) highlights the ecological relevance of drought in aseasonal tropical rainforests.</title>
        <authorList>
            <person name="Ng K.K.S."/>
            <person name="Kobayashi M.J."/>
            <person name="Fawcett J.A."/>
            <person name="Hatakeyama M."/>
            <person name="Paape T."/>
            <person name="Ng C.H."/>
            <person name="Ang C.C."/>
            <person name="Tnah L.H."/>
            <person name="Lee C.T."/>
            <person name="Nishiyama T."/>
            <person name="Sese J."/>
            <person name="O'Brien M.J."/>
            <person name="Copetti D."/>
            <person name="Mohd Noor M.I."/>
            <person name="Ong R.C."/>
            <person name="Putra M."/>
            <person name="Sireger I.Z."/>
            <person name="Indrioko S."/>
            <person name="Kosugi Y."/>
            <person name="Izuno A."/>
            <person name="Isagi Y."/>
            <person name="Lee S.L."/>
            <person name="Shimizu K.K."/>
        </authorList>
    </citation>
    <scope>NUCLEOTIDE SEQUENCE [LARGE SCALE GENOMIC DNA]</scope>
    <source>
        <strain evidence="2">214</strain>
    </source>
</reference>
<accession>A0AAV5KE69</accession>
<evidence type="ECO:0000313" key="2">
    <source>
        <dbReference type="EMBL" id="GKV22892.1"/>
    </source>
</evidence>
<proteinExistence type="predicted"/>
<comment type="caution">
    <text evidence="2">The sequence shown here is derived from an EMBL/GenBank/DDBJ whole genome shotgun (WGS) entry which is preliminary data.</text>
</comment>
<dbReference type="EMBL" id="BPVZ01000061">
    <property type="protein sequence ID" value="GKV22892.1"/>
    <property type="molecule type" value="Genomic_DNA"/>
</dbReference>
<keyword evidence="3" id="KW-1185">Reference proteome</keyword>
<dbReference type="Proteomes" id="UP001054252">
    <property type="component" value="Unassembled WGS sequence"/>
</dbReference>
<evidence type="ECO:0000313" key="3">
    <source>
        <dbReference type="Proteomes" id="UP001054252"/>
    </source>
</evidence>
<organism evidence="2 3">
    <name type="scientific">Rubroshorea leprosula</name>
    <dbReference type="NCBI Taxonomy" id="152421"/>
    <lineage>
        <taxon>Eukaryota</taxon>
        <taxon>Viridiplantae</taxon>
        <taxon>Streptophyta</taxon>
        <taxon>Embryophyta</taxon>
        <taxon>Tracheophyta</taxon>
        <taxon>Spermatophyta</taxon>
        <taxon>Magnoliopsida</taxon>
        <taxon>eudicotyledons</taxon>
        <taxon>Gunneridae</taxon>
        <taxon>Pentapetalae</taxon>
        <taxon>rosids</taxon>
        <taxon>malvids</taxon>
        <taxon>Malvales</taxon>
        <taxon>Dipterocarpaceae</taxon>
        <taxon>Rubroshorea</taxon>
    </lineage>
</organism>
<sequence length="106" mass="11823">MYQGNSCPHEVSKNFRGYHGGKKDQGLQALMNQKDNKGLGYTGIPPLTDTINMISGRMHVKGQSARGHKAYARQVMALNENRPLKQPVEEAEWENAPITFSSSSYK</sequence>